<dbReference type="Pfam" id="PF16755">
    <property type="entry name" value="Beta-prop_NUP159_NUP214"/>
    <property type="match status" value="1"/>
</dbReference>
<reference evidence="5" key="1">
    <citation type="journal article" date="2013" name="Genetics">
        <title>The draft genome and transcriptome of Panagrellus redivivus are shaped by the harsh demands of a free-living lifestyle.</title>
        <authorList>
            <person name="Srinivasan J."/>
            <person name="Dillman A.R."/>
            <person name="Macchietto M.G."/>
            <person name="Heikkinen L."/>
            <person name="Lakso M."/>
            <person name="Fracchia K.M."/>
            <person name="Antoshechkin I."/>
            <person name="Mortazavi A."/>
            <person name="Wong G."/>
            <person name="Sternberg P.W."/>
        </authorList>
    </citation>
    <scope>NUCLEOTIDE SEQUENCE [LARGE SCALE GENOMIC DNA]</scope>
    <source>
        <strain evidence="5">MT8872</strain>
    </source>
</reference>
<dbReference type="InterPro" id="IPR039462">
    <property type="entry name" value="Nup159/Nup146_N"/>
</dbReference>
<dbReference type="SUPFAM" id="SSF117289">
    <property type="entry name" value="Nucleoporin domain"/>
    <property type="match status" value="1"/>
</dbReference>
<dbReference type="Proteomes" id="UP000492821">
    <property type="component" value="Unassembled WGS sequence"/>
</dbReference>
<evidence type="ECO:0000256" key="2">
    <source>
        <dbReference type="ARBA" id="ARBA00022448"/>
    </source>
</evidence>
<accession>A0A7E4ZYD2</accession>
<protein>
    <submittedName>
        <fullName evidence="6">Nuclear pore complex protein Nup88</fullName>
    </submittedName>
</protein>
<organism evidence="5 6">
    <name type="scientific">Panagrellus redivivus</name>
    <name type="common">Microworm</name>
    <dbReference type="NCBI Taxonomy" id="6233"/>
    <lineage>
        <taxon>Eukaryota</taxon>
        <taxon>Metazoa</taxon>
        <taxon>Ecdysozoa</taxon>
        <taxon>Nematoda</taxon>
        <taxon>Chromadorea</taxon>
        <taxon>Rhabditida</taxon>
        <taxon>Tylenchina</taxon>
        <taxon>Panagrolaimomorpha</taxon>
        <taxon>Panagrolaimoidea</taxon>
        <taxon>Panagrolaimidae</taxon>
        <taxon>Panagrellus</taxon>
    </lineage>
</organism>
<keyword evidence="2" id="KW-0813">Transport</keyword>
<comment type="subcellular location">
    <subcellularLocation>
        <location evidence="1">Nucleus</location>
    </subcellularLocation>
</comment>
<proteinExistence type="predicted"/>
<evidence type="ECO:0000256" key="1">
    <source>
        <dbReference type="ARBA" id="ARBA00004123"/>
    </source>
</evidence>
<evidence type="ECO:0000313" key="5">
    <source>
        <dbReference type="Proteomes" id="UP000492821"/>
    </source>
</evidence>
<dbReference type="AlphaFoldDB" id="A0A7E4ZYD2"/>
<evidence type="ECO:0000256" key="3">
    <source>
        <dbReference type="ARBA" id="ARBA00023242"/>
    </source>
</evidence>
<sequence length="580" mass="65620">MNSNLQFRHSWQTQLPPFWQDSDWWKCVAINSTYGFTVIGNPYGVIFSLWNDQFEQRKPNILANLDDSAQRRLELWYLSEVAEIKFNCNESLLAITENGPDAPHVYLFNAATFSPRYDEKPYPLTIVDLSESPILITTFEWNLVNPALFVVATTETLTVVSFSLKDATNHRILGKKELEVPVTTVSWNAKGTSLTVGDTDGKIHRYNPKLEILRSVEPPTLIPSVFETKFSCSGLCQVSKTQCIVVFTSETSAHLHLMLLTLRGKKPPFWRVWDVLPPAADPFAAKTFNFLPVFGWDMVMMSSTCLTDVFTFGRVNGAWKPLELTEPFFIRTPIYNGEKTFIVDTSICFSSTKSVEVGQFGQISSPLPVVYVLTSNITLLVYHLALLDPNRPNLWKPVRSIDTSDVKNGPKEEHMEATDYVQRMFSRPDTLLNSKDAETQTNKIKRESASAFIIRMKQKEKELHTLWRLVTMKKLTASGVLEVYADENPQFNQIKDIKTRWEEIFTGDQQLLRKIKPELPKLTAEQCVGVVYSIFKKPVSKKPSLNIASGLTVRKASYSTAALTILKAVCDAISCPFAAV</sequence>
<dbReference type="InterPro" id="IPR015943">
    <property type="entry name" value="WD40/YVTN_repeat-like_dom_sf"/>
</dbReference>
<dbReference type="WBParaSite" id="Pan_g3365.t1">
    <property type="protein sequence ID" value="Pan_g3365.t1"/>
    <property type="gene ID" value="Pan_g3365"/>
</dbReference>
<keyword evidence="3" id="KW-0539">Nucleus</keyword>
<name>A0A7E4ZYD2_PANRE</name>
<keyword evidence="5" id="KW-1185">Reference proteome</keyword>
<reference evidence="6" key="2">
    <citation type="submission" date="2020-10" db="UniProtKB">
        <authorList>
            <consortium name="WormBaseParasite"/>
        </authorList>
    </citation>
    <scope>IDENTIFICATION</scope>
</reference>
<dbReference type="Gene3D" id="2.130.10.10">
    <property type="entry name" value="YVTN repeat-like/Quinoprotein amine dehydrogenase"/>
    <property type="match status" value="1"/>
</dbReference>
<evidence type="ECO:0000313" key="6">
    <source>
        <dbReference type="WBParaSite" id="Pan_g3365.t1"/>
    </source>
</evidence>
<feature type="domain" description="Nucleoporin Nup159/Nup146 N-terminal" evidence="4">
    <location>
        <begin position="79"/>
        <end position="286"/>
    </location>
</feature>
<evidence type="ECO:0000259" key="4">
    <source>
        <dbReference type="Pfam" id="PF16755"/>
    </source>
</evidence>